<reference evidence="15" key="1">
    <citation type="journal article" date="2014" name="Int. J. Syst. Evol. Microbiol.">
        <title>Complete genome sequence of Corynebacterium casei LMG S-19264T (=DSM 44701T), isolated from a smear-ripened cheese.</title>
        <authorList>
            <consortium name="US DOE Joint Genome Institute (JGI-PGF)"/>
            <person name="Walter F."/>
            <person name="Albersmeier A."/>
            <person name="Kalinowski J."/>
            <person name="Ruckert C."/>
        </authorList>
    </citation>
    <scope>NUCLEOTIDE SEQUENCE</scope>
    <source>
        <strain evidence="15">JCM 4834</strain>
    </source>
</reference>
<evidence type="ECO:0000259" key="14">
    <source>
        <dbReference type="PROSITE" id="PS50929"/>
    </source>
</evidence>
<feature type="transmembrane region" description="Helical" evidence="12">
    <location>
        <begin position="123"/>
        <end position="147"/>
    </location>
</feature>
<keyword evidence="2" id="KW-0813">Transport</keyword>
<accession>A0A5P2USH6</accession>
<dbReference type="PANTHER" id="PTHR24221">
    <property type="entry name" value="ATP-BINDING CASSETTE SUB-FAMILY B"/>
    <property type="match status" value="1"/>
</dbReference>
<dbReference type="Gene3D" id="1.20.1560.10">
    <property type="entry name" value="ABC transporter type 1, transmembrane domain"/>
    <property type="match status" value="1"/>
</dbReference>
<comment type="subcellular location">
    <subcellularLocation>
        <location evidence="1">Cell inner membrane</location>
        <topology evidence="1">Multi-pass membrane protein</topology>
    </subcellularLocation>
</comment>
<keyword evidence="9 12" id="KW-0472">Membrane</keyword>
<keyword evidence="6" id="KW-0547">Nucleotide-binding</keyword>
<evidence type="ECO:0000313" key="17">
    <source>
        <dbReference type="Proteomes" id="UP000326831"/>
    </source>
</evidence>
<dbReference type="SUPFAM" id="SSF52540">
    <property type="entry name" value="P-loop containing nucleoside triphosphate hydrolases"/>
    <property type="match status" value="1"/>
</dbReference>
<dbReference type="SUPFAM" id="SSF90123">
    <property type="entry name" value="ABC transporter transmembrane region"/>
    <property type="match status" value="1"/>
</dbReference>
<dbReference type="AlphaFoldDB" id="A0A5P2USH6"/>
<dbReference type="InterPro" id="IPR036640">
    <property type="entry name" value="ABC1_TM_sf"/>
</dbReference>
<dbReference type="GO" id="GO:0005524">
    <property type="term" value="F:ATP binding"/>
    <property type="evidence" value="ECO:0007669"/>
    <property type="project" value="UniProtKB-KW"/>
</dbReference>
<dbReference type="EMBL" id="CP023701">
    <property type="protein sequence ID" value="QEU82296.1"/>
    <property type="molecule type" value="Genomic_DNA"/>
</dbReference>
<dbReference type="KEGG" id="ssub:CP968_32080"/>
<keyword evidence="3" id="KW-1003">Cell membrane</keyword>
<dbReference type="InterPro" id="IPR011527">
    <property type="entry name" value="ABC1_TM_dom"/>
</dbReference>
<dbReference type="EMBL" id="BMVX01000047">
    <property type="protein sequence ID" value="GGZ98233.1"/>
    <property type="molecule type" value="Genomic_DNA"/>
</dbReference>
<dbReference type="Proteomes" id="UP000634660">
    <property type="component" value="Unassembled WGS sequence"/>
</dbReference>
<keyword evidence="17" id="KW-1185">Reference proteome</keyword>
<keyword evidence="7 16" id="KW-0067">ATP-binding</keyword>
<evidence type="ECO:0000256" key="7">
    <source>
        <dbReference type="ARBA" id="ARBA00022840"/>
    </source>
</evidence>
<evidence type="ECO:0000256" key="10">
    <source>
        <dbReference type="ARBA" id="ARBA00023455"/>
    </source>
</evidence>
<evidence type="ECO:0000313" key="16">
    <source>
        <dbReference type="EMBL" id="QEU82296.1"/>
    </source>
</evidence>
<evidence type="ECO:0000256" key="2">
    <source>
        <dbReference type="ARBA" id="ARBA00022448"/>
    </source>
</evidence>
<dbReference type="InterPro" id="IPR027417">
    <property type="entry name" value="P-loop_NTPase"/>
</dbReference>
<dbReference type="GO" id="GO:0034040">
    <property type="term" value="F:ATPase-coupled lipid transmembrane transporter activity"/>
    <property type="evidence" value="ECO:0007669"/>
    <property type="project" value="TreeGrafter"/>
</dbReference>
<name>A0A5P2USH6_9ACTN</name>
<dbReference type="OrthoDB" id="9806127at2"/>
<evidence type="ECO:0000313" key="15">
    <source>
        <dbReference type="EMBL" id="GGZ98233.1"/>
    </source>
</evidence>
<dbReference type="Pfam" id="PF00005">
    <property type="entry name" value="ABC_tran"/>
    <property type="match status" value="1"/>
</dbReference>
<protein>
    <submittedName>
        <fullName evidence="15 16">ABC transporter</fullName>
    </submittedName>
</protein>
<reference evidence="16 17" key="2">
    <citation type="submission" date="2017-09" db="EMBL/GenBank/DDBJ databases">
        <authorList>
            <person name="Lee N."/>
            <person name="Cho B.-K."/>
        </authorList>
    </citation>
    <scope>NUCLEOTIDE SEQUENCE [LARGE SCALE GENOMIC DNA]</scope>
    <source>
        <strain evidence="16 17">ATCC 27467</strain>
    </source>
</reference>
<proteinExistence type="inferred from homology"/>
<gene>
    <name evidence="16" type="ORF">CP968_32080</name>
    <name evidence="15" type="ORF">GCM10010371_67480</name>
</gene>
<evidence type="ECO:0000256" key="5">
    <source>
        <dbReference type="ARBA" id="ARBA00022692"/>
    </source>
</evidence>
<dbReference type="FunFam" id="3.40.50.300:FF:000221">
    <property type="entry name" value="Multidrug ABC transporter ATP-binding protein"/>
    <property type="match status" value="1"/>
</dbReference>
<dbReference type="GO" id="GO:0140359">
    <property type="term" value="F:ABC-type transporter activity"/>
    <property type="evidence" value="ECO:0007669"/>
    <property type="project" value="InterPro"/>
</dbReference>
<dbReference type="SMART" id="SM00382">
    <property type="entry name" value="AAA"/>
    <property type="match status" value="1"/>
</dbReference>
<dbReference type="InterPro" id="IPR003593">
    <property type="entry name" value="AAA+_ATPase"/>
</dbReference>
<evidence type="ECO:0000256" key="6">
    <source>
        <dbReference type="ARBA" id="ARBA00022741"/>
    </source>
</evidence>
<dbReference type="PANTHER" id="PTHR24221:SF646">
    <property type="entry name" value="HAEMOLYSIN SECRETION ATP-BINDING PROTEIN"/>
    <property type="match status" value="1"/>
</dbReference>
<feature type="transmembrane region" description="Helical" evidence="12">
    <location>
        <begin position="195"/>
        <end position="216"/>
    </location>
</feature>
<organism evidence="16 17">
    <name type="scientific">Streptomyces subrutilus</name>
    <dbReference type="NCBI Taxonomy" id="36818"/>
    <lineage>
        <taxon>Bacteria</taxon>
        <taxon>Bacillati</taxon>
        <taxon>Actinomycetota</taxon>
        <taxon>Actinomycetes</taxon>
        <taxon>Kitasatosporales</taxon>
        <taxon>Streptomycetaceae</taxon>
        <taxon>Streptomyces</taxon>
    </lineage>
</organism>
<sequence>MTDTQARSLTAPHPRAPLGERLGNRLRRRRRPAPEPLPAWTLGSERHEDRADGLLTMARTLPRLMRITLSLAWRADRTALLRLVGLQLAAGALTAAALHMTRTALAALFAAGAPLDRLDRAELALLALAAVAAARSLTSAATVATTARLGPRVDGRAELAYLDAATRVPLAAYDDTAWCDHGDAANRAAKDAHTLVESLVALTGAALGITAAAGILAALDPLLLPLLLLAVLPRAWAAARAAQAAHRADRHAVGDRRTRHILMYLAAGRSTALDVRAGTMRPWLLSQYQTVSRRLEQHTARIGADTARRQLAGDTLAGAATLAVYGALLWLTVHGRIPTADAATALIAVQTSRALLTGMATGLTTTYRMGLYLEDWSAFLADATARTTLPAAPAPVPANPVVIRADRVAFTYAGASTPVLTDISLTVRRGEILAIVGHNGAGKSTLAKLLAGLYAPTSGAVTWDTTDLATVDPDELYSRLAMLPQDIARWQATLRENVTLGQGDQSDAAVLAAARAGGATEVIDSLPDGLDTPIRPAQSGGRDLSGGQWQRIAAARAYARTNAPLLICDEPTSALDPRAEQAAYDRIRELAADRTVILITHRLGSTQHADRIIVLDHGRIIEEGNHDSLLAAGGEYATMWTTQARAYTPAATRRA</sequence>
<feature type="transmembrane region" description="Helical" evidence="12">
    <location>
        <begin position="83"/>
        <end position="111"/>
    </location>
</feature>
<evidence type="ECO:0000256" key="9">
    <source>
        <dbReference type="ARBA" id="ARBA00023136"/>
    </source>
</evidence>
<dbReference type="Gene3D" id="3.40.50.300">
    <property type="entry name" value="P-loop containing nucleotide triphosphate hydrolases"/>
    <property type="match status" value="1"/>
</dbReference>
<dbReference type="PROSITE" id="PS50929">
    <property type="entry name" value="ABC_TM1F"/>
    <property type="match status" value="1"/>
</dbReference>
<evidence type="ECO:0000259" key="13">
    <source>
        <dbReference type="PROSITE" id="PS50893"/>
    </source>
</evidence>
<dbReference type="GO" id="GO:0016887">
    <property type="term" value="F:ATP hydrolysis activity"/>
    <property type="evidence" value="ECO:0007669"/>
    <property type="project" value="InterPro"/>
</dbReference>
<dbReference type="RefSeq" id="WP_150521305.1">
    <property type="nucleotide sequence ID" value="NZ_BMVX01000047.1"/>
</dbReference>
<evidence type="ECO:0000256" key="1">
    <source>
        <dbReference type="ARBA" id="ARBA00004429"/>
    </source>
</evidence>
<evidence type="ECO:0000256" key="4">
    <source>
        <dbReference type="ARBA" id="ARBA00022519"/>
    </source>
</evidence>
<dbReference type="Proteomes" id="UP000326831">
    <property type="component" value="Chromosome"/>
</dbReference>
<evidence type="ECO:0000256" key="12">
    <source>
        <dbReference type="SAM" id="Phobius"/>
    </source>
</evidence>
<comment type="similarity">
    <text evidence="10">Belongs to the ABC transporter superfamily. Siderophore-Fe(3+) uptake transporter (SIUT) (TC 3.A.1.21) family.</text>
</comment>
<keyword evidence="8 12" id="KW-1133">Transmembrane helix</keyword>
<dbReference type="PROSITE" id="PS50893">
    <property type="entry name" value="ABC_TRANSPORTER_2"/>
    <property type="match status" value="1"/>
</dbReference>
<dbReference type="GO" id="GO:0005886">
    <property type="term" value="C:plasma membrane"/>
    <property type="evidence" value="ECO:0007669"/>
    <property type="project" value="UniProtKB-SubCell"/>
</dbReference>
<evidence type="ECO:0000256" key="8">
    <source>
        <dbReference type="ARBA" id="ARBA00022989"/>
    </source>
</evidence>
<evidence type="ECO:0000256" key="3">
    <source>
        <dbReference type="ARBA" id="ARBA00022475"/>
    </source>
</evidence>
<keyword evidence="4" id="KW-0997">Cell inner membrane</keyword>
<feature type="domain" description="ABC transporter" evidence="13">
    <location>
        <begin position="403"/>
        <end position="642"/>
    </location>
</feature>
<feature type="region of interest" description="Disordered" evidence="11">
    <location>
        <begin position="1"/>
        <end position="41"/>
    </location>
</feature>
<reference evidence="15" key="3">
    <citation type="submission" date="2020-09" db="EMBL/GenBank/DDBJ databases">
        <authorList>
            <person name="Sun Q."/>
            <person name="Ohkuma M."/>
        </authorList>
    </citation>
    <scope>NUCLEOTIDE SEQUENCE</scope>
    <source>
        <strain evidence="15">JCM 4834</strain>
    </source>
</reference>
<keyword evidence="5 12" id="KW-0812">Transmembrane</keyword>
<dbReference type="InterPro" id="IPR003439">
    <property type="entry name" value="ABC_transporter-like_ATP-bd"/>
</dbReference>
<dbReference type="InterPro" id="IPR039421">
    <property type="entry name" value="Type_1_exporter"/>
</dbReference>
<evidence type="ECO:0000256" key="11">
    <source>
        <dbReference type="SAM" id="MobiDB-lite"/>
    </source>
</evidence>
<feature type="domain" description="ABC transmembrane type-1" evidence="14">
    <location>
        <begin position="86"/>
        <end position="368"/>
    </location>
</feature>